<evidence type="ECO:0000313" key="4">
    <source>
        <dbReference type="Proteomes" id="UP000501690"/>
    </source>
</evidence>
<evidence type="ECO:0000256" key="1">
    <source>
        <dbReference type="SAM" id="MobiDB-lite"/>
    </source>
</evidence>
<organism evidence="3 4">
    <name type="scientific">Vigna unguiculata</name>
    <name type="common">Cowpea</name>
    <dbReference type="NCBI Taxonomy" id="3917"/>
    <lineage>
        <taxon>Eukaryota</taxon>
        <taxon>Viridiplantae</taxon>
        <taxon>Streptophyta</taxon>
        <taxon>Embryophyta</taxon>
        <taxon>Tracheophyta</taxon>
        <taxon>Spermatophyta</taxon>
        <taxon>Magnoliopsida</taxon>
        <taxon>eudicotyledons</taxon>
        <taxon>Gunneridae</taxon>
        <taxon>Pentapetalae</taxon>
        <taxon>rosids</taxon>
        <taxon>fabids</taxon>
        <taxon>Fabales</taxon>
        <taxon>Fabaceae</taxon>
        <taxon>Papilionoideae</taxon>
        <taxon>50 kb inversion clade</taxon>
        <taxon>NPAAA clade</taxon>
        <taxon>indigoferoid/millettioid clade</taxon>
        <taxon>Phaseoleae</taxon>
        <taxon>Vigna</taxon>
    </lineage>
</organism>
<accession>A0A4D6ME02</accession>
<sequence length="124" mass="14128">MDYMHKTLRYSLSSSILKALKTTLQFWTPFIFLCDSLSIFYIFLSSFSSQSSATATTQRHHHLRIDRSSSESAPPEPPRCIWNVDDITTAPGTVMPKGEEKEYCCREGQGEEEEKGGSRIWCPN</sequence>
<keyword evidence="4" id="KW-1185">Reference proteome</keyword>
<dbReference type="AlphaFoldDB" id="A0A4D6ME02"/>
<feature type="transmembrane region" description="Helical" evidence="2">
    <location>
        <begin position="26"/>
        <end position="44"/>
    </location>
</feature>
<dbReference type="Proteomes" id="UP000501690">
    <property type="component" value="Linkage Group LG7"/>
</dbReference>
<dbReference type="EMBL" id="CP039351">
    <property type="protein sequence ID" value="QCD99682.1"/>
    <property type="molecule type" value="Genomic_DNA"/>
</dbReference>
<reference evidence="3 4" key="1">
    <citation type="submission" date="2019-04" db="EMBL/GenBank/DDBJ databases">
        <title>An improved genome assembly and genetic linkage map for asparagus bean, Vigna unguiculata ssp. sesquipedialis.</title>
        <authorList>
            <person name="Xia Q."/>
            <person name="Zhang R."/>
            <person name="Dong Y."/>
        </authorList>
    </citation>
    <scope>NUCLEOTIDE SEQUENCE [LARGE SCALE GENOMIC DNA]</scope>
    <source>
        <tissue evidence="3">Leaf</tissue>
    </source>
</reference>
<keyword evidence="2" id="KW-0472">Membrane</keyword>
<evidence type="ECO:0000313" key="3">
    <source>
        <dbReference type="EMBL" id="QCD99682.1"/>
    </source>
</evidence>
<proteinExistence type="predicted"/>
<keyword evidence="2" id="KW-1133">Transmembrane helix</keyword>
<protein>
    <submittedName>
        <fullName evidence="3">Uncharacterized protein</fullName>
    </submittedName>
</protein>
<gene>
    <name evidence="3" type="ORF">DEO72_LG7g966</name>
</gene>
<feature type="region of interest" description="Disordered" evidence="1">
    <location>
        <begin position="58"/>
        <end position="84"/>
    </location>
</feature>
<feature type="region of interest" description="Disordered" evidence="1">
    <location>
        <begin position="105"/>
        <end position="124"/>
    </location>
</feature>
<name>A0A4D6ME02_VIGUN</name>
<keyword evidence="2" id="KW-0812">Transmembrane</keyword>
<evidence type="ECO:0000256" key="2">
    <source>
        <dbReference type="SAM" id="Phobius"/>
    </source>
</evidence>